<keyword evidence="4 7" id="KW-0812">Transmembrane</keyword>
<proteinExistence type="inferred from homology"/>
<dbReference type="PANTHER" id="PTHR43386">
    <property type="entry name" value="OLIGOPEPTIDE TRANSPORT SYSTEM PERMEASE PROTEIN APPC"/>
    <property type="match status" value="1"/>
</dbReference>
<evidence type="ECO:0000259" key="8">
    <source>
        <dbReference type="PROSITE" id="PS50928"/>
    </source>
</evidence>
<feature type="transmembrane region" description="Helical" evidence="7">
    <location>
        <begin position="204"/>
        <end position="221"/>
    </location>
</feature>
<dbReference type="Gene3D" id="1.10.3720.10">
    <property type="entry name" value="MetI-like"/>
    <property type="match status" value="1"/>
</dbReference>
<dbReference type="OrthoDB" id="9812701at2"/>
<dbReference type="RefSeq" id="WP_100511724.1">
    <property type="nucleotide sequence ID" value="NZ_PEBI01000005.1"/>
</dbReference>
<comment type="subcellular location">
    <subcellularLocation>
        <location evidence="1 7">Cell membrane</location>
        <topology evidence="1 7">Multi-pass membrane protein</topology>
    </subcellularLocation>
</comment>
<dbReference type="CDD" id="cd06261">
    <property type="entry name" value="TM_PBP2"/>
    <property type="match status" value="1"/>
</dbReference>
<feature type="transmembrane region" description="Helical" evidence="7">
    <location>
        <begin position="228"/>
        <end position="255"/>
    </location>
</feature>
<gene>
    <name evidence="9" type="ORF">CS006_10250</name>
</gene>
<dbReference type="PROSITE" id="PS50928">
    <property type="entry name" value="ABC_TM1"/>
    <property type="match status" value="1"/>
</dbReference>
<feature type="transmembrane region" description="Helical" evidence="7">
    <location>
        <begin position="53"/>
        <end position="71"/>
    </location>
</feature>
<dbReference type="GO" id="GO:0055085">
    <property type="term" value="P:transmembrane transport"/>
    <property type="evidence" value="ECO:0007669"/>
    <property type="project" value="InterPro"/>
</dbReference>
<keyword evidence="6 7" id="KW-0472">Membrane</keyword>
<dbReference type="PANTHER" id="PTHR43386:SF25">
    <property type="entry name" value="PEPTIDE ABC TRANSPORTER PERMEASE PROTEIN"/>
    <property type="match status" value="1"/>
</dbReference>
<feature type="transmembrane region" description="Helical" evidence="7">
    <location>
        <begin position="275"/>
        <end position="300"/>
    </location>
</feature>
<reference evidence="9 10" key="1">
    <citation type="submission" date="2017-10" db="EMBL/GenBank/DDBJ databases">
        <title>Draft genome sequences of strains TRE 1, TRE 9, TRE H and TRI 7, isolated from tamarins, belonging to four potential novel Bifidobacterium species.</title>
        <authorList>
            <person name="Mattarelli P."/>
            <person name="Modesto M."/>
            <person name="Puglisi E."/>
            <person name="Morelli L."/>
            <person name="Spezio C."/>
            <person name="Bonetti A."/>
            <person name="Sandri C."/>
        </authorList>
    </citation>
    <scope>NUCLEOTIDE SEQUENCE [LARGE SCALE GENOMIC DNA]</scope>
    <source>
        <strain evidence="10">TRE1</strain>
    </source>
</reference>
<dbReference type="InterPro" id="IPR000515">
    <property type="entry name" value="MetI-like"/>
</dbReference>
<keyword evidence="10" id="KW-1185">Reference proteome</keyword>
<dbReference type="EMBL" id="PEBI01000005">
    <property type="protein sequence ID" value="PJM72495.1"/>
    <property type="molecule type" value="Genomic_DNA"/>
</dbReference>
<dbReference type="AlphaFoldDB" id="A0A2M9H6T2"/>
<feature type="transmembrane region" description="Helical" evidence="7">
    <location>
        <begin position="119"/>
        <end position="147"/>
    </location>
</feature>
<evidence type="ECO:0000256" key="5">
    <source>
        <dbReference type="ARBA" id="ARBA00022989"/>
    </source>
</evidence>
<dbReference type="Proteomes" id="UP000229095">
    <property type="component" value="Unassembled WGS sequence"/>
</dbReference>
<evidence type="ECO:0000256" key="6">
    <source>
        <dbReference type="ARBA" id="ARBA00023136"/>
    </source>
</evidence>
<name>A0A2M9H6T2_9BIFI</name>
<dbReference type="GO" id="GO:0005886">
    <property type="term" value="C:plasma membrane"/>
    <property type="evidence" value="ECO:0007669"/>
    <property type="project" value="UniProtKB-SubCell"/>
</dbReference>
<comment type="caution">
    <text evidence="9">The sequence shown here is derived from an EMBL/GenBank/DDBJ whole genome shotgun (WGS) entry which is preliminary data.</text>
</comment>
<keyword evidence="2 7" id="KW-0813">Transport</keyword>
<feature type="domain" description="ABC transmembrane type-1" evidence="8">
    <location>
        <begin position="111"/>
        <end position="300"/>
    </location>
</feature>
<accession>A0A2M9H6T2</accession>
<sequence>MSSALQIESTVDAAVKASPETRSLPVRVRASIGTALRGIGDGLRAHSGVSTTLAGLFTVVILIASFLPSLVARKDPYATDPAHMFQAPSAAHWFGTDQLGRDLFARTVYGAHATVTASLLSLAIAVVGGLIIGIASAYVGGIVDTVLMRAVDVLLSIPGLLLSITIVTAIGFGTTPVAVAIGVASLPGFARTTRAQTLKIRNRAYVEAAVVSGVSPLRIVFSHILRNVLGPVSVLAMLDFGAVIMSVATLSFLGFGAKPPAAEWGSLINDGRNYLITSLWISLIPGFVVVLTVLSATVLANNLKRGER</sequence>
<evidence type="ECO:0000313" key="9">
    <source>
        <dbReference type="EMBL" id="PJM72495.1"/>
    </source>
</evidence>
<evidence type="ECO:0000313" key="10">
    <source>
        <dbReference type="Proteomes" id="UP000229095"/>
    </source>
</evidence>
<comment type="similarity">
    <text evidence="7">Belongs to the binding-protein-dependent transport system permease family.</text>
</comment>
<keyword evidence="3" id="KW-1003">Cell membrane</keyword>
<dbReference type="Pfam" id="PF00528">
    <property type="entry name" value="BPD_transp_1"/>
    <property type="match status" value="1"/>
</dbReference>
<dbReference type="InterPro" id="IPR035906">
    <property type="entry name" value="MetI-like_sf"/>
</dbReference>
<evidence type="ECO:0000256" key="7">
    <source>
        <dbReference type="RuleBase" id="RU363032"/>
    </source>
</evidence>
<evidence type="ECO:0000256" key="2">
    <source>
        <dbReference type="ARBA" id="ARBA00022448"/>
    </source>
</evidence>
<dbReference type="SUPFAM" id="SSF161098">
    <property type="entry name" value="MetI-like"/>
    <property type="match status" value="1"/>
</dbReference>
<protein>
    <submittedName>
        <fullName evidence="9">ABC transporter permease</fullName>
    </submittedName>
</protein>
<feature type="transmembrane region" description="Helical" evidence="7">
    <location>
        <begin position="159"/>
        <end position="184"/>
    </location>
</feature>
<organism evidence="9 10">
    <name type="scientific">Bifidobacterium primatium</name>
    <dbReference type="NCBI Taxonomy" id="2045438"/>
    <lineage>
        <taxon>Bacteria</taxon>
        <taxon>Bacillati</taxon>
        <taxon>Actinomycetota</taxon>
        <taxon>Actinomycetes</taxon>
        <taxon>Bifidobacteriales</taxon>
        <taxon>Bifidobacteriaceae</taxon>
        <taxon>Bifidobacterium</taxon>
    </lineage>
</organism>
<evidence type="ECO:0000256" key="4">
    <source>
        <dbReference type="ARBA" id="ARBA00022692"/>
    </source>
</evidence>
<dbReference type="InterPro" id="IPR050366">
    <property type="entry name" value="BP-dependent_transpt_permease"/>
</dbReference>
<evidence type="ECO:0000256" key="1">
    <source>
        <dbReference type="ARBA" id="ARBA00004651"/>
    </source>
</evidence>
<keyword evidence="5 7" id="KW-1133">Transmembrane helix</keyword>
<evidence type="ECO:0000256" key="3">
    <source>
        <dbReference type="ARBA" id="ARBA00022475"/>
    </source>
</evidence>